<feature type="region of interest" description="Disordered" evidence="1">
    <location>
        <begin position="582"/>
        <end position="685"/>
    </location>
</feature>
<dbReference type="GO" id="GO:0000445">
    <property type="term" value="C:THO complex part of transcription export complex"/>
    <property type="evidence" value="ECO:0007669"/>
    <property type="project" value="TreeGrafter"/>
</dbReference>
<dbReference type="Pfam" id="PF11957">
    <property type="entry name" value="efThoc1"/>
    <property type="match status" value="1"/>
</dbReference>
<comment type="caution">
    <text evidence="2">The sequence shown here is derived from an EMBL/GenBank/DDBJ whole genome shotgun (WGS) entry which is preliminary data.</text>
</comment>
<dbReference type="InterPro" id="IPR021861">
    <property type="entry name" value="THO_THOC1"/>
</dbReference>
<sequence length="685" mass="76950">MTALSKREPPVSLNDLGVRNCTEALLEVLARAATAKAQLREQVMRESVREVLSVDPATFGALATAFTSVLFDIVEKDEHQQEHLFSRIYDLLDVALYCTEAGIQDPTLPFSMIEDLLDVLTISGTDKVVDYLESRSDRLTVAIDPSKGKGLVLLRLCNEILRRLSKTKNTIISGRILMFMANVYPLSERSGVNLRGEFNIKNGTHFEGEDDMNMDAMEVDSKDVTPKVDPFYKTFWNLQKYIANPVLLCQPENFEVVKKGMELVFDKFDEVSKETSSHQIKSKDDVHNMGDRKRKHPRTEEGGDNIIPATKKTVVPHGKVESFFPKFLTRPDLFELEIRDPHFRRQILAQFSIILQYLSLLSQDEKDKAVKAIAENKGAISNKAIQQSYTLTTEQEQWVRTARGRAYGSSEATVPSGKQFAKNLSTVITHERNWIEWKNRSCQTFEMAKVAVEQGSKRPKLQGSDTVKRQNWLGSDDMTALWAKGDAAEAIMQDSSRRNILPNLVDLIGQVDEQLDEHGNLTGGIEAEYGLHTDMKFSWRMYRMAMRHHIYLYQSRPSDEQVENKAPGKGLLMEWRKEKLRVKNPISNGTGTATGTTEANADDTAPSTPQGAESPSKRRKCDDTSVPTTPRVRSPPPTTEPSTPIIKDTETSLSMDAQDAVSEELPEAPVDHALGEEMKDAPVET</sequence>
<dbReference type="PANTHER" id="PTHR13265:SF0">
    <property type="entry name" value="HPR1"/>
    <property type="match status" value="1"/>
</dbReference>
<reference evidence="2 3" key="1">
    <citation type="journal article" date="2019" name="Sci. Rep.">
        <title>Comparative genomics of chytrid fungi reveal insights into the obligate biotrophic and pathogenic lifestyle of Synchytrium endobioticum.</title>
        <authorList>
            <person name="van de Vossenberg B.T.L.H."/>
            <person name="Warris S."/>
            <person name="Nguyen H.D.T."/>
            <person name="van Gent-Pelzer M.P.E."/>
            <person name="Joly D.L."/>
            <person name="van de Geest H.C."/>
            <person name="Bonants P.J.M."/>
            <person name="Smith D.S."/>
            <person name="Levesque C.A."/>
            <person name="van der Lee T.A.J."/>
        </authorList>
    </citation>
    <scope>NUCLEOTIDE SEQUENCE [LARGE SCALE GENOMIC DNA]</scope>
    <source>
        <strain evidence="2 3">CBS 809.83</strain>
    </source>
</reference>
<feature type="compositionally biased region" description="Basic and acidic residues" evidence="1">
    <location>
        <begin position="276"/>
        <end position="291"/>
    </location>
</feature>
<evidence type="ECO:0000256" key="1">
    <source>
        <dbReference type="SAM" id="MobiDB-lite"/>
    </source>
</evidence>
<feature type="region of interest" description="Disordered" evidence="1">
    <location>
        <begin position="276"/>
        <end position="306"/>
    </location>
</feature>
<dbReference type="GO" id="GO:0006406">
    <property type="term" value="P:mRNA export from nucleus"/>
    <property type="evidence" value="ECO:0007669"/>
    <property type="project" value="TreeGrafter"/>
</dbReference>
<organism evidence="2 3">
    <name type="scientific">Powellomyces hirtus</name>
    <dbReference type="NCBI Taxonomy" id="109895"/>
    <lineage>
        <taxon>Eukaryota</taxon>
        <taxon>Fungi</taxon>
        <taxon>Fungi incertae sedis</taxon>
        <taxon>Chytridiomycota</taxon>
        <taxon>Chytridiomycota incertae sedis</taxon>
        <taxon>Chytridiomycetes</taxon>
        <taxon>Spizellomycetales</taxon>
        <taxon>Powellomycetaceae</taxon>
        <taxon>Powellomyces</taxon>
    </lineage>
</organism>
<gene>
    <name evidence="2" type="ORF">PhCBS80983_g04243</name>
</gene>
<dbReference type="Proteomes" id="UP000318582">
    <property type="component" value="Unassembled WGS sequence"/>
</dbReference>
<proteinExistence type="predicted"/>
<dbReference type="AlphaFoldDB" id="A0A507DZI4"/>
<accession>A0A507DZI4</accession>
<feature type="compositionally biased region" description="Basic and acidic residues" evidence="1">
    <location>
        <begin position="669"/>
        <end position="685"/>
    </location>
</feature>
<dbReference type="STRING" id="109895.A0A507DZI4"/>
<protein>
    <recommendedName>
        <fullName evidence="4">THO complex subunit 1</fullName>
    </recommendedName>
</protein>
<name>A0A507DZI4_9FUNG</name>
<feature type="compositionally biased region" description="Low complexity" evidence="1">
    <location>
        <begin position="588"/>
        <end position="605"/>
    </location>
</feature>
<evidence type="ECO:0008006" key="4">
    <source>
        <dbReference type="Google" id="ProtNLM"/>
    </source>
</evidence>
<evidence type="ECO:0000313" key="2">
    <source>
        <dbReference type="EMBL" id="TPX56812.1"/>
    </source>
</evidence>
<keyword evidence="3" id="KW-1185">Reference proteome</keyword>
<evidence type="ECO:0000313" key="3">
    <source>
        <dbReference type="Proteomes" id="UP000318582"/>
    </source>
</evidence>
<dbReference type="PANTHER" id="PTHR13265">
    <property type="entry name" value="THO COMPLEX SUBUNIT 1"/>
    <property type="match status" value="1"/>
</dbReference>
<dbReference type="EMBL" id="QEAQ01000064">
    <property type="protein sequence ID" value="TPX56812.1"/>
    <property type="molecule type" value="Genomic_DNA"/>
</dbReference>